<dbReference type="Proteomes" id="UP001198163">
    <property type="component" value="Unassembled WGS sequence"/>
</dbReference>
<dbReference type="InterPro" id="IPR021279">
    <property type="entry name" value="DUF2721"/>
</dbReference>
<keyword evidence="1" id="KW-0472">Membrane</keyword>
<proteinExistence type="predicted"/>
<evidence type="ECO:0000313" key="3">
    <source>
        <dbReference type="Proteomes" id="UP001198163"/>
    </source>
</evidence>
<dbReference type="RefSeq" id="WP_230756608.1">
    <property type="nucleotide sequence ID" value="NZ_JAINWA010000003.1"/>
</dbReference>
<keyword evidence="1" id="KW-1133">Transmembrane helix</keyword>
<evidence type="ECO:0000256" key="1">
    <source>
        <dbReference type="SAM" id="Phobius"/>
    </source>
</evidence>
<sequence>MDFNITTPTLLFSAISLWMLAFTNRFLAVAGLVRQFVAKYETDPQEGIRKQLKNFTLRLKLIKYTQLFGVLSFLLCVVCMLLVFTGSILVAELVFAGSLVALMGSLFFSFWEILISIGALNLELARLDQESRKKTSR</sequence>
<comment type="caution">
    <text evidence="2">The sequence shown here is derived from an EMBL/GenBank/DDBJ whole genome shotgun (WGS) entry which is preliminary data.</text>
</comment>
<feature type="transmembrane region" description="Helical" evidence="1">
    <location>
        <begin position="67"/>
        <end position="89"/>
    </location>
</feature>
<dbReference type="EMBL" id="JAINWA010000003">
    <property type="protein sequence ID" value="MCD1655435.1"/>
    <property type="molecule type" value="Genomic_DNA"/>
</dbReference>
<accession>A0AAE3JKN5</accession>
<gene>
    <name evidence="2" type="ORF">K7J14_12095</name>
</gene>
<keyword evidence="1" id="KW-0812">Transmembrane</keyword>
<feature type="transmembrane region" description="Helical" evidence="1">
    <location>
        <begin position="12"/>
        <end position="33"/>
    </location>
</feature>
<keyword evidence="3" id="KW-1185">Reference proteome</keyword>
<organism evidence="2 3">
    <name type="scientific">Teretinema zuelzerae</name>
    <dbReference type="NCBI Taxonomy" id="156"/>
    <lineage>
        <taxon>Bacteria</taxon>
        <taxon>Pseudomonadati</taxon>
        <taxon>Spirochaetota</taxon>
        <taxon>Spirochaetia</taxon>
        <taxon>Spirochaetales</taxon>
        <taxon>Treponemataceae</taxon>
        <taxon>Teretinema</taxon>
    </lineage>
</organism>
<reference evidence="2" key="1">
    <citation type="submission" date="2021-08" db="EMBL/GenBank/DDBJ databases">
        <title>Comparative analyses of Brucepasteria parasyntrophica and Teretinema zuelzerae.</title>
        <authorList>
            <person name="Song Y."/>
            <person name="Brune A."/>
        </authorList>
    </citation>
    <scope>NUCLEOTIDE SEQUENCE</scope>
    <source>
        <strain evidence="2">DSM 1903</strain>
    </source>
</reference>
<protein>
    <submittedName>
        <fullName evidence="2">DUF2721 domain-containing protein</fullName>
    </submittedName>
</protein>
<evidence type="ECO:0000313" key="2">
    <source>
        <dbReference type="EMBL" id="MCD1655435.1"/>
    </source>
</evidence>
<dbReference type="AlphaFoldDB" id="A0AAE3JKN5"/>
<feature type="transmembrane region" description="Helical" evidence="1">
    <location>
        <begin position="95"/>
        <end position="124"/>
    </location>
</feature>
<dbReference type="Pfam" id="PF11026">
    <property type="entry name" value="DUF2721"/>
    <property type="match status" value="1"/>
</dbReference>
<name>A0AAE3JKN5_9SPIR</name>